<dbReference type="GO" id="GO:0019867">
    <property type="term" value="C:outer membrane"/>
    <property type="evidence" value="ECO:0007669"/>
    <property type="project" value="InterPro"/>
</dbReference>
<keyword evidence="3" id="KW-0998">Cell outer membrane</keyword>
<evidence type="ECO:0000313" key="7">
    <source>
        <dbReference type="EMBL" id="CAG4885200.1"/>
    </source>
</evidence>
<evidence type="ECO:0000259" key="6">
    <source>
        <dbReference type="SMART" id="SM00965"/>
    </source>
</evidence>
<dbReference type="InterPro" id="IPR013358">
    <property type="entry name" value="Pilus_biogenesis_MshL"/>
</dbReference>
<dbReference type="GO" id="GO:0009297">
    <property type="term" value="P:pilus assembly"/>
    <property type="evidence" value="ECO:0007669"/>
    <property type="project" value="InterPro"/>
</dbReference>
<feature type="signal peptide" evidence="5">
    <location>
        <begin position="1"/>
        <end position="26"/>
    </location>
</feature>
<dbReference type="RefSeq" id="WP_220636968.1">
    <property type="nucleotide sequence ID" value="NZ_CAJQUM010000001.1"/>
</dbReference>
<evidence type="ECO:0000256" key="4">
    <source>
        <dbReference type="SAM" id="MobiDB-lite"/>
    </source>
</evidence>
<dbReference type="InterPro" id="IPR004846">
    <property type="entry name" value="T2SS/T3SS_dom"/>
</dbReference>
<dbReference type="InterPro" id="IPR050810">
    <property type="entry name" value="Bact_Secretion_Sys_Channel"/>
</dbReference>
<dbReference type="Gene3D" id="3.30.1370.130">
    <property type="match status" value="1"/>
</dbReference>
<protein>
    <submittedName>
        <fullName evidence="7">MSHA biogenesis protein MshL</fullName>
    </submittedName>
</protein>
<dbReference type="SMART" id="SM00965">
    <property type="entry name" value="STN"/>
    <property type="match status" value="1"/>
</dbReference>
<dbReference type="InterPro" id="IPR011662">
    <property type="entry name" value="Secretin/TonB_short_N"/>
</dbReference>
<dbReference type="PRINTS" id="PR00811">
    <property type="entry name" value="BCTERIALGSPD"/>
</dbReference>
<accession>A0A916J723</accession>
<dbReference type="EMBL" id="CAJQUM010000001">
    <property type="protein sequence ID" value="CAG4885200.1"/>
    <property type="molecule type" value="Genomic_DNA"/>
</dbReference>
<dbReference type="NCBIfam" id="TIGR02519">
    <property type="entry name" value="pilus_MshL"/>
    <property type="match status" value="1"/>
</dbReference>
<feature type="compositionally biased region" description="Polar residues" evidence="4">
    <location>
        <begin position="193"/>
        <end position="202"/>
    </location>
</feature>
<comment type="caution">
    <text evidence="7">The sequence shown here is derived from an EMBL/GenBank/DDBJ whole genome shotgun (WGS) entry which is preliminary data.</text>
</comment>
<dbReference type="Pfam" id="PF07655">
    <property type="entry name" value="Secretin_N_2"/>
    <property type="match status" value="1"/>
</dbReference>
<evidence type="ECO:0000256" key="2">
    <source>
        <dbReference type="ARBA" id="ARBA00023136"/>
    </source>
</evidence>
<dbReference type="GO" id="GO:0009306">
    <property type="term" value="P:protein secretion"/>
    <property type="evidence" value="ECO:0007669"/>
    <property type="project" value="InterPro"/>
</dbReference>
<evidence type="ECO:0000256" key="5">
    <source>
        <dbReference type="SAM" id="SignalP"/>
    </source>
</evidence>
<feature type="region of interest" description="Disordered" evidence="4">
    <location>
        <begin position="39"/>
        <end position="58"/>
    </location>
</feature>
<proteinExistence type="predicted"/>
<keyword evidence="2" id="KW-0472">Membrane</keyword>
<dbReference type="Pfam" id="PF07660">
    <property type="entry name" value="STN"/>
    <property type="match status" value="1"/>
</dbReference>
<dbReference type="GO" id="GO:0015627">
    <property type="term" value="C:type II protein secretion system complex"/>
    <property type="evidence" value="ECO:0007669"/>
    <property type="project" value="TreeGrafter"/>
</dbReference>
<feature type="region of interest" description="Disordered" evidence="4">
    <location>
        <begin position="169"/>
        <end position="202"/>
    </location>
</feature>
<name>A0A916J723_9PROT</name>
<sequence length="569" mass="60933">MDQRHGYLWIASLLLSLAACTPPAVKTDVHDRIADEMRRAGKERKSTATAESAEQSLMPPLAVEMPRSGAEAEARFDLSLVNAPATQVFMALVTGTRYNMLITPEVSGQITVNLKDVTVKEALDAIRELYGYEYRMQGNRITILPNTIQTRIFQVNYLDSRRQGASDLHVTSSSISTGGTGTGSTTTTGASTVIPSGTGNNQYNQATLTSQVRTSTDNDFWKDLTTALNAIVGSADGRSIVINPNSGMIVLRAMPREIRAVENYLKATQIVVERQVMIEAKILDVQLNDDYQSGVNWAAFRSNKIVGIGSPGVRLGTSGALIGPDVTATIGSGGSLSTTATGSQGFFGLAFQTGNFSALLNFLETQGSVSVLSSPRIATLNNQKAVLKVGTDELFVTNVTSTTTTTTTGTTNAPSLTLTPYFSGISLDVTPQIDENDNIILHVHPAVSTVADNTKVVDLGSLGSFKLPLAKSSVNETDSIVRVQDGQIVAIGGLMTQDQTNDRSQIPGLGSAPVIGAAFGQRSNALHKRELIILLKPTLVRDDRVWARDIEQSAERMRSLSPSQLHMDE</sequence>
<evidence type="ECO:0000256" key="3">
    <source>
        <dbReference type="ARBA" id="ARBA00023237"/>
    </source>
</evidence>
<gene>
    <name evidence="7" type="ORF">GTOL_13083</name>
</gene>
<dbReference type="AlphaFoldDB" id="A0A916J723"/>
<dbReference type="PROSITE" id="PS51257">
    <property type="entry name" value="PROKAR_LIPOPROTEIN"/>
    <property type="match status" value="1"/>
</dbReference>
<dbReference type="Pfam" id="PF00263">
    <property type="entry name" value="Secretin"/>
    <property type="match status" value="1"/>
</dbReference>
<feature type="chain" id="PRO_5037846554" evidence="5">
    <location>
        <begin position="27"/>
        <end position="569"/>
    </location>
</feature>
<reference evidence="7" key="1">
    <citation type="submission" date="2021-04" db="EMBL/GenBank/DDBJ databases">
        <authorList>
            <person name="Hornung B."/>
        </authorList>
    </citation>
    <scope>NUCLEOTIDE SEQUENCE</scope>
    <source>
        <strain evidence="7">G5G6</strain>
    </source>
</reference>
<evidence type="ECO:0000313" key="8">
    <source>
        <dbReference type="Proteomes" id="UP000742786"/>
    </source>
</evidence>
<keyword evidence="5" id="KW-0732">Signal</keyword>
<feature type="compositionally biased region" description="Low complexity" evidence="4">
    <location>
        <begin position="171"/>
        <end position="192"/>
    </location>
</feature>
<dbReference type="PANTHER" id="PTHR30332:SF17">
    <property type="entry name" value="TYPE IV PILIATION SYSTEM PROTEIN DR_0774-RELATED"/>
    <property type="match status" value="1"/>
</dbReference>
<dbReference type="InterPro" id="IPR001775">
    <property type="entry name" value="GspD/PilQ"/>
</dbReference>
<evidence type="ECO:0000256" key="1">
    <source>
        <dbReference type="ARBA" id="ARBA00022448"/>
    </source>
</evidence>
<keyword evidence="1" id="KW-0813">Transport</keyword>
<dbReference type="PANTHER" id="PTHR30332">
    <property type="entry name" value="PROBABLE GENERAL SECRETION PATHWAY PROTEIN D"/>
    <property type="match status" value="1"/>
</dbReference>
<feature type="domain" description="Secretin/TonB short N-terminal" evidence="6">
    <location>
        <begin position="98"/>
        <end position="146"/>
    </location>
</feature>
<dbReference type="Proteomes" id="UP000742786">
    <property type="component" value="Unassembled WGS sequence"/>
</dbReference>
<organism evidence="7 8">
    <name type="scientific">Georgfuchsia toluolica</name>
    <dbReference type="NCBI Taxonomy" id="424218"/>
    <lineage>
        <taxon>Bacteria</taxon>
        <taxon>Pseudomonadati</taxon>
        <taxon>Pseudomonadota</taxon>
        <taxon>Betaproteobacteria</taxon>
        <taxon>Nitrosomonadales</taxon>
        <taxon>Sterolibacteriaceae</taxon>
        <taxon>Georgfuchsia</taxon>
    </lineage>
</organism>
<dbReference type="InterPro" id="IPR011514">
    <property type="entry name" value="Secretin_N_2"/>
</dbReference>
<keyword evidence="8" id="KW-1185">Reference proteome</keyword>